<name>A0AAV1T9X5_9STRA</name>
<feature type="compositionally biased region" description="Basic residues" evidence="1">
    <location>
        <begin position="14"/>
        <end position="23"/>
    </location>
</feature>
<reference evidence="2" key="1">
    <citation type="submission" date="2024-01" db="EMBL/GenBank/DDBJ databases">
        <authorList>
            <person name="Webb A."/>
        </authorList>
    </citation>
    <scope>NUCLEOTIDE SEQUENCE</scope>
    <source>
        <strain evidence="2">Pm1</strain>
    </source>
</reference>
<sequence length="209" mass="22777">MTRADDPDHPKHDPPRRRGRARPRPTPASSSSVSNAFVSTDAESSRSRAPRSSSSKMKMASLMAVVDEQESDGERKLGLSTNKSKRVKVHATRDDWSARQEPISIQSLTRSYPEESSVSLSATSDVSTLVESVLLPRGSDKKRRDTSANEVAGSDRERSNGATFAGGEIAVQEGRGARCLTTTFHWPGQTAGLQVVAMDRLVEDRVRGR</sequence>
<organism evidence="2 3">
    <name type="scientific">Peronospora matthiolae</name>
    <dbReference type="NCBI Taxonomy" id="2874970"/>
    <lineage>
        <taxon>Eukaryota</taxon>
        <taxon>Sar</taxon>
        <taxon>Stramenopiles</taxon>
        <taxon>Oomycota</taxon>
        <taxon>Peronosporomycetes</taxon>
        <taxon>Peronosporales</taxon>
        <taxon>Peronosporaceae</taxon>
        <taxon>Peronospora</taxon>
    </lineage>
</organism>
<dbReference type="AlphaFoldDB" id="A0AAV1T9X5"/>
<evidence type="ECO:0000256" key="1">
    <source>
        <dbReference type="SAM" id="MobiDB-lite"/>
    </source>
</evidence>
<gene>
    <name evidence="2" type="ORF">PM001_LOCUS4210</name>
</gene>
<evidence type="ECO:0000313" key="3">
    <source>
        <dbReference type="Proteomes" id="UP001162060"/>
    </source>
</evidence>
<proteinExistence type="predicted"/>
<accession>A0AAV1T9X5</accession>
<feature type="compositionally biased region" description="Basic and acidic residues" evidence="1">
    <location>
        <begin position="138"/>
        <end position="159"/>
    </location>
</feature>
<protein>
    <submittedName>
        <fullName evidence="2">Uncharacterized protein</fullName>
    </submittedName>
</protein>
<dbReference type="EMBL" id="CAKLBY020000036">
    <property type="protein sequence ID" value="CAK7910717.1"/>
    <property type="molecule type" value="Genomic_DNA"/>
</dbReference>
<comment type="caution">
    <text evidence="2">The sequence shown here is derived from an EMBL/GenBank/DDBJ whole genome shotgun (WGS) entry which is preliminary data.</text>
</comment>
<feature type="compositionally biased region" description="Low complexity" evidence="1">
    <location>
        <begin position="50"/>
        <end position="64"/>
    </location>
</feature>
<feature type="compositionally biased region" description="Basic and acidic residues" evidence="1">
    <location>
        <begin position="1"/>
        <end position="13"/>
    </location>
</feature>
<feature type="region of interest" description="Disordered" evidence="1">
    <location>
        <begin position="1"/>
        <end position="123"/>
    </location>
</feature>
<evidence type="ECO:0000313" key="2">
    <source>
        <dbReference type="EMBL" id="CAK7910717.1"/>
    </source>
</evidence>
<dbReference type="Proteomes" id="UP001162060">
    <property type="component" value="Unassembled WGS sequence"/>
</dbReference>
<feature type="region of interest" description="Disordered" evidence="1">
    <location>
        <begin position="137"/>
        <end position="161"/>
    </location>
</feature>